<evidence type="ECO:0000313" key="1">
    <source>
        <dbReference type="EMBL" id="CAF3403285.1"/>
    </source>
</evidence>
<protein>
    <submittedName>
        <fullName evidence="1">Uncharacterized protein</fullName>
    </submittedName>
</protein>
<dbReference type="EMBL" id="CAJNXB010005035">
    <property type="protein sequence ID" value="CAF3403285.1"/>
    <property type="molecule type" value="Genomic_DNA"/>
</dbReference>
<dbReference type="OrthoDB" id="10061395at2759"/>
<dbReference type="Proteomes" id="UP000663872">
    <property type="component" value="Unassembled WGS sequence"/>
</dbReference>
<reference evidence="1" key="1">
    <citation type="submission" date="2021-02" db="EMBL/GenBank/DDBJ databases">
        <authorList>
            <person name="Nowell W R."/>
        </authorList>
    </citation>
    <scope>NUCLEOTIDE SEQUENCE</scope>
</reference>
<gene>
    <name evidence="2" type="ORF">FME351_LOCUS18537</name>
    <name evidence="3" type="ORF">GRG538_LOCUS23981</name>
    <name evidence="1" type="ORF">TIS948_LOCUS27902</name>
</gene>
<evidence type="ECO:0000313" key="3">
    <source>
        <dbReference type="EMBL" id="CAF3627270.1"/>
    </source>
</evidence>
<dbReference type="EMBL" id="CAJNYT010004020">
    <property type="protein sequence ID" value="CAF3627270.1"/>
    <property type="molecule type" value="Genomic_DNA"/>
</dbReference>
<sequence length="81" mass="9290">MAIFPFIEKLIQVKNEQHNIYQELNQARELLSNCSAIDKPVEWSALLNNVIKLAVKLADIEKELKQLGHEHAINNHGTLPY</sequence>
<comment type="caution">
    <text evidence="1">The sequence shown here is derived from an EMBL/GenBank/DDBJ whole genome shotgun (WGS) entry which is preliminary data.</text>
</comment>
<evidence type="ECO:0000313" key="2">
    <source>
        <dbReference type="EMBL" id="CAF3532165.1"/>
    </source>
</evidence>
<dbReference type="Proteomes" id="UP000663825">
    <property type="component" value="Unassembled WGS sequence"/>
</dbReference>
<dbReference type="AlphaFoldDB" id="A0A818ADU2"/>
<accession>A0A818ADU2</accession>
<proteinExistence type="predicted"/>
<dbReference type="Proteomes" id="UP000663869">
    <property type="component" value="Unassembled WGS sequence"/>
</dbReference>
<evidence type="ECO:0000313" key="4">
    <source>
        <dbReference type="Proteomes" id="UP000663825"/>
    </source>
</evidence>
<dbReference type="EMBL" id="CAJNYU010002302">
    <property type="protein sequence ID" value="CAF3532165.1"/>
    <property type="molecule type" value="Genomic_DNA"/>
</dbReference>
<organism evidence="1 4">
    <name type="scientific">Rotaria socialis</name>
    <dbReference type="NCBI Taxonomy" id="392032"/>
    <lineage>
        <taxon>Eukaryota</taxon>
        <taxon>Metazoa</taxon>
        <taxon>Spiralia</taxon>
        <taxon>Gnathifera</taxon>
        <taxon>Rotifera</taxon>
        <taxon>Eurotatoria</taxon>
        <taxon>Bdelloidea</taxon>
        <taxon>Philodinida</taxon>
        <taxon>Philodinidae</taxon>
        <taxon>Rotaria</taxon>
    </lineage>
</organism>
<name>A0A818ADU2_9BILA</name>